<evidence type="ECO:0000256" key="4">
    <source>
        <dbReference type="ARBA" id="ARBA00022989"/>
    </source>
</evidence>
<proteinExistence type="predicted"/>
<feature type="transmembrane region" description="Helical" evidence="6">
    <location>
        <begin position="255"/>
        <end position="278"/>
    </location>
</feature>
<keyword evidence="4 6" id="KW-1133">Transmembrane helix</keyword>
<feature type="transmembrane region" description="Helical" evidence="6">
    <location>
        <begin position="113"/>
        <end position="135"/>
    </location>
</feature>
<dbReference type="Pfam" id="PF13520">
    <property type="entry name" value="AA_permease_2"/>
    <property type="match status" value="1"/>
</dbReference>
<feature type="transmembrane region" description="Helical" evidence="6">
    <location>
        <begin position="305"/>
        <end position="324"/>
    </location>
</feature>
<gene>
    <name evidence="7" type="ORF">BDY17DRAFT_258312</name>
</gene>
<dbReference type="OrthoDB" id="2417308at2759"/>
<keyword evidence="3 6" id="KW-0812">Transmembrane</keyword>
<dbReference type="PANTHER" id="PTHR45649">
    <property type="entry name" value="AMINO-ACID PERMEASE BAT1"/>
    <property type="match status" value="1"/>
</dbReference>
<dbReference type="Gene3D" id="1.20.1740.10">
    <property type="entry name" value="Amino acid/polyamine transporter I"/>
    <property type="match status" value="1"/>
</dbReference>
<keyword evidence="5 6" id="KW-0472">Membrane</keyword>
<keyword evidence="8" id="KW-1185">Reference proteome</keyword>
<feature type="transmembrane region" description="Helical" evidence="6">
    <location>
        <begin position="174"/>
        <end position="194"/>
    </location>
</feature>
<keyword evidence="2" id="KW-0813">Transport</keyword>
<comment type="subcellular location">
    <subcellularLocation>
        <location evidence="1">Membrane</location>
        <topology evidence="1">Multi-pass membrane protein</topology>
    </subcellularLocation>
</comment>
<feature type="transmembrane region" description="Helical" evidence="6">
    <location>
        <begin position="22"/>
        <end position="47"/>
    </location>
</feature>
<sequence length="523" mass="57568">MDDLELDAVGYKREMPRQFSPWSLGSLAFTLTCTWLGTGSSLGIALTESSSAGALWSLPIAGCMTLIVASGMAELASAYPVAGAQYYWAYMVAGDGYKCVAAFMNAWVAIIGWWLGSASVSNFISSMILEIASIWYPDYELQHWQQYLIYIALIWLAVAINTFTSQWIPLFNKLIFTLSVTTLTATMLCLFIVARNHHASAEWIFTDTTNRTGWPSDGFAFMLAVGNAVFAYLGSDCGAHLCEEIPNPGKNVPRVILYPLVMGLLTTFPFTCSLMYSITDLQAVLNTPTGIPLLEIYLQDTGSKVAASILLAVFAFCFFGCLTASATTCSRTIWAVSRDGVLPWSGIWMRVHPTFKMPANAMLLSGTFMSAYGAIFLGSTTAFSAMVSAAIVFQQTSCIIPQAILLYRGRDRILPERYFNLGRFGPYINATAVAWVVYLDVLYCFPTALPVTPQNMSFVSVVSVGLVGFVVALWFTTKRKTFKGPRIDYELLKARREAAIHSNLEGLEIDEVESTHVEEKMKC</sequence>
<feature type="transmembrane region" description="Helical" evidence="6">
    <location>
        <begin position="147"/>
        <end position="168"/>
    </location>
</feature>
<feature type="transmembrane region" description="Helical" evidence="6">
    <location>
        <begin position="455"/>
        <end position="476"/>
    </location>
</feature>
<feature type="transmembrane region" description="Helical" evidence="6">
    <location>
        <begin position="53"/>
        <end position="75"/>
    </location>
</feature>
<dbReference type="PANTHER" id="PTHR45649:SF11">
    <property type="entry name" value="TRANSPORTER, PUTATIVE (EUROFUNG)-RELATED"/>
    <property type="match status" value="1"/>
</dbReference>
<dbReference type="Proteomes" id="UP000799767">
    <property type="component" value="Unassembled WGS sequence"/>
</dbReference>
<protein>
    <submittedName>
        <fullName evidence="7">Amino acid/polyamine transporter I</fullName>
    </submittedName>
</protein>
<dbReference type="InterPro" id="IPR002293">
    <property type="entry name" value="AA/rel_permease1"/>
</dbReference>
<feature type="transmembrane region" description="Helical" evidence="6">
    <location>
        <begin position="427"/>
        <end position="449"/>
    </location>
</feature>
<name>A0A6A6PF83_9PEZI</name>
<dbReference type="PIRSF" id="PIRSF006060">
    <property type="entry name" value="AA_transporter"/>
    <property type="match status" value="1"/>
</dbReference>
<evidence type="ECO:0000313" key="7">
    <source>
        <dbReference type="EMBL" id="KAF2478612.1"/>
    </source>
</evidence>
<reference evidence="7" key="1">
    <citation type="journal article" date="2020" name="Stud. Mycol.">
        <title>101 Dothideomycetes genomes: a test case for predicting lifestyles and emergence of pathogens.</title>
        <authorList>
            <person name="Haridas S."/>
            <person name="Albert R."/>
            <person name="Binder M."/>
            <person name="Bloem J."/>
            <person name="Labutti K."/>
            <person name="Salamov A."/>
            <person name="Andreopoulos B."/>
            <person name="Baker S."/>
            <person name="Barry K."/>
            <person name="Bills G."/>
            <person name="Bluhm B."/>
            <person name="Cannon C."/>
            <person name="Castanera R."/>
            <person name="Culley D."/>
            <person name="Daum C."/>
            <person name="Ezra D."/>
            <person name="Gonzalez J."/>
            <person name="Henrissat B."/>
            <person name="Kuo A."/>
            <person name="Liang C."/>
            <person name="Lipzen A."/>
            <person name="Lutzoni F."/>
            <person name="Magnuson J."/>
            <person name="Mondo S."/>
            <person name="Nolan M."/>
            <person name="Ohm R."/>
            <person name="Pangilinan J."/>
            <person name="Park H.-J."/>
            <person name="Ramirez L."/>
            <person name="Alfaro M."/>
            <person name="Sun H."/>
            <person name="Tritt A."/>
            <person name="Yoshinaga Y."/>
            <person name="Zwiers L.-H."/>
            <person name="Turgeon B."/>
            <person name="Goodwin S."/>
            <person name="Spatafora J."/>
            <person name="Crous P."/>
            <person name="Grigoriev I."/>
        </authorList>
    </citation>
    <scope>NUCLEOTIDE SEQUENCE</scope>
    <source>
        <strain evidence="7">CBS 113389</strain>
    </source>
</reference>
<dbReference type="AlphaFoldDB" id="A0A6A6PF83"/>
<dbReference type="GO" id="GO:0022857">
    <property type="term" value="F:transmembrane transporter activity"/>
    <property type="evidence" value="ECO:0007669"/>
    <property type="project" value="InterPro"/>
</dbReference>
<dbReference type="RefSeq" id="XP_033585182.1">
    <property type="nucleotide sequence ID" value="XM_033731763.1"/>
</dbReference>
<evidence type="ECO:0000256" key="2">
    <source>
        <dbReference type="ARBA" id="ARBA00022448"/>
    </source>
</evidence>
<dbReference type="EMBL" id="MU001643">
    <property type="protein sequence ID" value="KAF2478612.1"/>
    <property type="molecule type" value="Genomic_DNA"/>
</dbReference>
<evidence type="ECO:0000256" key="5">
    <source>
        <dbReference type="ARBA" id="ARBA00023136"/>
    </source>
</evidence>
<accession>A0A6A6PF83</accession>
<evidence type="ECO:0000256" key="6">
    <source>
        <dbReference type="SAM" id="Phobius"/>
    </source>
</evidence>
<dbReference type="GO" id="GO:0016020">
    <property type="term" value="C:membrane"/>
    <property type="evidence" value="ECO:0007669"/>
    <property type="project" value="UniProtKB-SubCell"/>
</dbReference>
<organism evidence="7 8">
    <name type="scientific">Neohortaea acidophila</name>
    <dbReference type="NCBI Taxonomy" id="245834"/>
    <lineage>
        <taxon>Eukaryota</taxon>
        <taxon>Fungi</taxon>
        <taxon>Dikarya</taxon>
        <taxon>Ascomycota</taxon>
        <taxon>Pezizomycotina</taxon>
        <taxon>Dothideomycetes</taxon>
        <taxon>Dothideomycetidae</taxon>
        <taxon>Mycosphaerellales</taxon>
        <taxon>Teratosphaeriaceae</taxon>
        <taxon>Neohortaea</taxon>
    </lineage>
</organism>
<evidence type="ECO:0000313" key="8">
    <source>
        <dbReference type="Proteomes" id="UP000799767"/>
    </source>
</evidence>
<evidence type="ECO:0000256" key="3">
    <source>
        <dbReference type="ARBA" id="ARBA00022692"/>
    </source>
</evidence>
<dbReference type="GeneID" id="54472765"/>
<evidence type="ECO:0000256" key="1">
    <source>
        <dbReference type="ARBA" id="ARBA00004141"/>
    </source>
</evidence>